<dbReference type="STRING" id="515622.bpr_III144"/>
<dbReference type="InterPro" id="IPR020084">
    <property type="entry name" value="NUDIX_hydrolase_CS"/>
</dbReference>
<evidence type="ECO:0000256" key="1">
    <source>
        <dbReference type="ARBA" id="ARBA00001946"/>
    </source>
</evidence>
<dbReference type="PROSITE" id="PS00893">
    <property type="entry name" value="NUDIX_BOX"/>
    <property type="match status" value="1"/>
</dbReference>
<dbReference type="SUPFAM" id="SSF55811">
    <property type="entry name" value="Nudix"/>
    <property type="match status" value="1"/>
</dbReference>
<dbReference type="KEGG" id="bpb:bpr_III144"/>
<evidence type="ECO:0000313" key="6">
    <source>
        <dbReference type="Proteomes" id="UP000001299"/>
    </source>
</evidence>
<dbReference type="Proteomes" id="UP000001299">
    <property type="component" value="Chromosome 2"/>
</dbReference>
<dbReference type="GO" id="GO:0016787">
    <property type="term" value="F:hydrolase activity"/>
    <property type="evidence" value="ECO:0007669"/>
    <property type="project" value="UniProtKB-KW"/>
</dbReference>
<evidence type="ECO:0000313" key="5">
    <source>
        <dbReference type="EMBL" id="ADL35830.1"/>
    </source>
</evidence>
<dbReference type="HOGENOM" id="CLU_037162_7_2_9"/>
<keyword evidence="2 3" id="KW-0378">Hydrolase</keyword>
<dbReference type="PANTHER" id="PTHR43046:SF2">
    <property type="entry name" value="8-OXO-DGTP DIPHOSPHATASE-RELATED"/>
    <property type="match status" value="1"/>
</dbReference>
<proteinExistence type="inferred from homology"/>
<evidence type="ECO:0000256" key="2">
    <source>
        <dbReference type="ARBA" id="ARBA00022801"/>
    </source>
</evidence>
<dbReference type="eggNOG" id="COG1051">
    <property type="taxonomic scope" value="Bacteria"/>
</dbReference>
<dbReference type="PRINTS" id="PR00502">
    <property type="entry name" value="NUDIXFAMILY"/>
</dbReference>
<keyword evidence="6" id="KW-1185">Reference proteome</keyword>
<name>E0S348_BUTPB</name>
<dbReference type="InterPro" id="IPR000086">
    <property type="entry name" value="NUDIX_hydrolase_dom"/>
</dbReference>
<dbReference type="AlphaFoldDB" id="E0S348"/>
<feature type="domain" description="Nudix hydrolase" evidence="4">
    <location>
        <begin position="1"/>
        <end position="131"/>
    </location>
</feature>
<gene>
    <name evidence="5" type="ordered locus">bpr_III144</name>
</gene>
<organism evidence="5 6">
    <name type="scientific">Butyrivibrio proteoclasticus (strain ATCC 51982 / DSM 14932 / B316)</name>
    <name type="common">Clostridium proteoclasticum</name>
    <dbReference type="NCBI Taxonomy" id="515622"/>
    <lineage>
        <taxon>Bacteria</taxon>
        <taxon>Bacillati</taxon>
        <taxon>Bacillota</taxon>
        <taxon>Clostridia</taxon>
        <taxon>Lachnospirales</taxon>
        <taxon>Lachnospiraceae</taxon>
        <taxon>Butyrivibrio</taxon>
    </lineage>
</organism>
<sequence>MTVGCGVLIENEKGEVLLQKRSDTGEWCVPGGALEPGETYIEAATRELSEEVGIKVSDLKLFGLYSGDDREIHYPNGDVVYSLSVIFITKSFTGEISNSDSEVLDHRFFDKNSIPKELFYADARPILDWAKGKKEITVE</sequence>
<accession>E0S348</accession>
<evidence type="ECO:0000256" key="3">
    <source>
        <dbReference type="RuleBase" id="RU003476"/>
    </source>
</evidence>
<reference evidence="5 6" key="1">
    <citation type="journal article" date="2010" name="PLoS ONE">
        <title>The glycobiome of the rumen bacterium Butyrivibrio proteoclasticus B316(T) highlights adaptation to a polysaccharide-rich environment.</title>
        <authorList>
            <person name="Kelly W.J."/>
            <person name="Leahy S.C."/>
            <person name="Altermann E."/>
            <person name="Yeoman C.J."/>
            <person name="Dunne J.C."/>
            <person name="Kong Z."/>
            <person name="Pacheco D.M."/>
            <person name="Li D."/>
            <person name="Noel S.J."/>
            <person name="Moon C.D."/>
            <person name="Cookson A.L."/>
            <person name="Attwood G.T."/>
        </authorList>
    </citation>
    <scope>NUCLEOTIDE SEQUENCE [LARGE SCALE GENOMIC DNA]</scope>
    <source>
        <strain evidence="6">ATCC 51982 / DSM 14932 / B316</strain>
    </source>
</reference>
<dbReference type="Gene3D" id="3.90.79.10">
    <property type="entry name" value="Nucleoside Triphosphate Pyrophosphohydrolase"/>
    <property type="match status" value="1"/>
</dbReference>
<dbReference type="Pfam" id="PF00293">
    <property type="entry name" value="NUDIX"/>
    <property type="match status" value="1"/>
</dbReference>
<evidence type="ECO:0000259" key="4">
    <source>
        <dbReference type="PROSITE" id="PS51462"/>
    </source>
</evidence>
<protein>
    <submittedName>
        <fullName evidence="5">NUDIX domain-containing protein</fullName>
    </submittedName>
</protein>
<dbReference type="CDD" id="cd04677">
    <property type="entry name" value="NUDIX_Hydrolase"/>
    <property type="match status" value="1"/>
</dbReference>
<comment type="similarity">
    <text evidence="3">Belongs to the Nudix hydrolase family.</text>
</comment>
<dbReference type="InterPro" id="IPR015797">
    <property type="entry name" value="NUDIX_hydrolase-like_dom_sf"/>
</dbReference>
<dbReference type="PROSITE" id="PS51462">
    <property type="entry name" value="NUDIX"/>
    <property type="match status" value="1"/>
</dbReference>
<dbReference type="InterPro" id="IPR020476">
    <property type="entry name" value="Nudix_hydrolase"/>
</dbReference>
<dbReference type="PANTHER" id="PTHR43046">
    <property type="entry name" value="GDP-MANNOSE MANNOSYL HYDROLASE"/>
    <property type="match status" value="1"/>
</dbReference>
<comment type="cofactor">
    <cofactor evidence="1">
        <name>Mg(2+)</name>
        <dbReference type="ChEBI" id="CHEBI:18420"/>
    </cofactor>
</comment>
<dbReference type="EMBL" id="CP001811">
    <property type="protein sequence ID" value="ADL35830.1"/>
    <property type="molecule type" value="Genomic_DNA"/>
</dbReference>